<keyword evidence="1" id="KW-1133">Transmembrane helix</keyword>
<organism evidence="2 3">
    <name type="scientific">Zavarzinia compransoris</name>
    <dbReference type="NCBI Taxonomy" id="1264899"/>
    <lineage>
        <taxon>Bacteria</taxon>
        <taxon>Pseudomonadati</taxon>
        <taxon>Pseudomonadota</taxon>
        <taxon>Alphaproteobacteria</taxon>
        <taxon>Rhodospirillales</taxon>
        <taxon>Zavarziniaceae</taxon>
        <taxon>Zavarzinia</taxon>
    </lineage>
</organism>
<name>A0A317EAL0_9PROT</name>
<dbReference type="AlphaFoldDB" id="A0A317EAL0"/>
<dbReference type="Proteomes" id="UP000246077">
    <property type="component" value="Unassembled WGS sequence"/>
</dbReference>
<accession>A0A317EAL0</accession>
<dbReference type="RefSeq" id="WP_109919300.1">
    <property type="nucleotide sequence ID" value="NZ_QGLF01000001.1"/>
</dbReference>
<feature type="transmembrane region" description="Helical" evidence="1">
    <location>
        <begin position="151"/>
        <end position="177"/>
    </location>
</feature>
<evidence type="ECO:0000256" key="1">
    <source>
        <dbReference type="SAM" id="Phobius"/>
    </source>
</evidence>
<gene>
    <name evidence="2" type="ORF">DKG75_01460</name>
</gene>
<reference evidence="3" key="1">
    <citation type="submission" date="2018-05" db="EMBL/GenBank/DDBJ databases">
        <title>Zavarzinia sp. HR-AS.</title>
        <authorList>
            <person name="Lee Y."/>
            <person name="Jeon C.O."/>
        </authorList>
    </citation>
    <scope>NUCLEOTIDE SEQUENCE [LARGE SCALE GENOMIC DNA]</scope>
    <source>
        <strain evidence="3">DSM 1231</strain>
    </source>
</reference>
<keyword evidence="1" id="KW-0812">Transmembrane</keyword>
<sequence length="366" mass="38887">MIPQPDQKLLAWIGFPAPPYRLRGASPLRRAAGYLAAGVLASAGAALLVAYFFFTPAGRGLLIDSALALGLGQPVPGAVVSLDPCSYDASPAGSKTPGEWECPVTIEIEGRTHRYALETVSEPSNPQPRGAGLLFGRPGVYWSFGLLAARWFNALLLVVIGGGLIGLGLTFLGLAGASRRDRRLARGQVRSADLLTWQGRPWFAFIDDAGNRRFQHADHALSPLVLDGVRTTGAALVRGRHAVLLDRSLAPLALGRAPSAALLERITAVQEKARYRHRLPPQPGEPADLKARIEAVENALGEAPDPEALHRLYDAAWRLVWDSDDAEVATRALKARDAIALKLGPAAAFAALDRSRTAHAAPAAGS</sequence>
<proteinExistence type="predicted"/>
<evidence type="ECO:0000313" key="2">
    <source>
        <dbReference type="EMBL" id="PWR23266.1"/>
    </source>
</evidence>
<comment type="caution">
    <text evidence="2">The sequence shown here is derived from an EMBL/GenBank/DDBJ whole genome shotgun (WGS) entry which is preliminary data.</text>
</comment>
<feature type="transmembrane region" description="Helical" evidence="1">
    <location>
        <begin position="31"/>
        <end position="54"/>
    </location>
</feature>
<protein>
    <submittedName>
        <fullName evidence="2">Uncharacterized protein</fullName>
    </submittedName>
</protein>
<dbReference type="EMBL" id="QGLF01000001">
    <property type="protein sequence ID" value="PWR23266.1"/>
    <property type="molecule type" value="Genomic_DNA"/>
</dbReference>
<keyword evidence="1" id="KW-0472">Membrane</keyword>
<keyword evidence="3" id="KW-1185">Reference proteome</keyword>
<evidence type="ECO:0000313" key="3">
    <source>
        <dbReference type="Proteomes" id="UP000246077"/>
    </source>
</evidence>